<feature type="domain" description="PTHB1 hairpin" evidence="4">
    <location>
        <begin position="200"/>
        <end position="301"/>
    </location>
</feature>
<proteinExistence type="predicted"/>
<evidence type="ECO:0000259" key="4">
    <source>
        <dbReference type="Pfam" id="PF23338"/>
    </source>
</evidence>
<dbReference type="Pfam" id="PF23337">
    <property type="entry name" value="PTHB1_pf"/>
    <property type="match status" value="1"/>
</dbReference>
<protein>
    <submittedName>
        <fullName evidence="5">Uncharacterized protein</fullName>
    </submittedName>
</protein>
<evidence type="ECO:0000256" key="1">
    <source>
        <dbReference type="SAM" id="Coils"/>
    </source>
</evidence>
<dbReference type="EMBL" id="SNRW01013618">
    <property type="protein sequence ID" value="KAA6372415.1"/>
    <property type="molecule type" value="Genomic_DNA"/>
</dbReference>
<comment type="caution">
    <text evidence="5">The sequence shown here is derived from an EMBL/GenBank/DDBJ whole genome shotgun (WGS) entry which is preliminary data.</text>
</comment>
<evidence type="ECO:0000313" key="6">
    <source>
        <dbReference type="Proteomes" id="UP000324800"/>
    </source>
</evidence>
<feature type="domain" description="PTHB1 platform" evidence="3">
    <location>
        <begin position="39"/>
        <end position="143"/>
    </location>
</feature>
<accession>A0A5J4URI7</accession>
<evidence type="ECO:0000313" key="5">
    <source>
        <dbReference type="EMBL" id="KAA6372415.1"/>
    </source>
</evidence>
<dbReference type="GO" id="GO:0016020">
    <property type="term" value="C:membrane"/>
    <property type="evidence" value="ECO:0007669"/>
    <property type="project" value="TreeGrafter"/>
</dbReference>
<gene>
    <name evidence="5" type="ORF">EZS28_032059</name>
</gene>
<sequence length="443" mass="49586">MVIVPQNTQFTSIDGFATIFYDDPLNGGSQSVSCSFTLPLLSILRPIPPIKQAQFKMTIETNKEPLQISKLYDDVLQNISSDILSAPGVISFQYHSGVDATILVSKSVGKYRIQSSSLDALRIVGEDLVNRLQRLLSNKSSKNKENKIKGNKKKRRQNKEDEQDEGDDEEEDNVEPEEEEEEVEEEEDGEDQLQISTSDPIPFNTIYAIIDEHYNIRCQLRNSILQMDKKANLIKAIEKRLLVRCKEKSVSPLSNMDVFFDLNLKEQMIIIQKTSYLFEKLSRFSLHLENAVHVMILVASLKLNLTQSLTSAIRSLFQTPLSLLSPLSLSPDYSSSNAASATSAQGQSSSILSPSTIVGGWEETIENSLLRSMKDMMKRNMEEMKKEGSNASNALPHVDIGTISSNLEFPIGTTRIRRAIQAFFEMIAKGGQLLPNQGNESED</sequence>
<organism evidence="5 6">
    <name type="scientific">Streblomastix strix</name>
    <dbReference type="NCBI Taxonomy" id="222440"/>
    <lineage>
        <taxon>Eukaryota</taxon>
        <taxon>Metamonada</taxon>
        <taxon>Preaxostyla</taxon>
        <taxon>Oxymonadida</taxon>
        <taxon>Streblomastigidae</taxon>
        <taxon>Streblomastix</taxon>
    </lineage>
</organism>
<dbReference type="OrthoDB" id="10262646at2759"/>
<reference evidence="5 6" key="1">
    <citation type="submission" date="2019-03" db="EMBL/GenBank/DDBJ databases">
        <title>Single cell metagenomics reveals metabolic interactions within the superorganism composed of flagellate Streblomastix strix and complex community of Bacteroidetes bacteria on its surface.</title>
        <authorList>
            <person name="Treitli S.C."/>
            <person name="Kolisko M."/>
            <person name="Husnik F."/>
            <person name="Keeling P."/>
            <person name="Hampl V."/>
        </authorList>
    </citation>
    <scope>NUCLEOTIDE SEQUENCE [LARGE SCALE GENOMIC DNA]</scope>
    <source>
        <strain evidence="5">ST1C</strain>
    </source>
</reference>
<dbReference type="AlphaFoldDB" id="A0A5J4URI7"/>
<dbReference type="InterPro" id="IPR026511">
    <property type="entry name" value="PTHB1"/>
</dbReference>
<dbReference type="GO" id="GO:0060271">
    <property type="term" value="P:cilium assembly"/>
    <property type="evidence" value="ECO:0007669"/>
    <property type="project" value="TreeGrafter"/>
</dbReference>
<feature type="region of interest" description="Disordered" evidence="2">
    <location>
        <begin position="140"/>
        <end position="198"/>
    </location>
</feature>
<dbReference type="InterPro" id="IPR055362">
    <property type="entry name" value="PTHB1_pf_dom"/>
</dbReference>
<dbReference type="Proteomes" id="UP000324800">
    <property type="component" value="Unassembled WGS sequence"/>
</dbReference>
<evidence type="ECO:0000256" key="2">
    <source>
        <dbReference type="SAM" id="MobiDB-lite"/>
    </source>
</evidence>
<name>A0A5J4URI7_9EUKA</name>
<dbReference type="InterPro" id="IPR055363">
    <property type="entry name" value="PTHB1_hp_dom"/>
</dbReference>
<dbReference type="PANTHER" id="PTHR20991">
    <property type="entry name" value="PARATHYROID HORMONE-RESPONSIVE B1 GENE"/>
    <property type="match status" value="1"/>
</dbReference>
<dbReference type="GO" id="GO:0034464">
    <property type="term" value="C:BBSome"/>
    <property type="evidence" value="ECO:0007669"/>
    <property type="project" value="InterPro"/>
</dbReference>
<feature type="compositionally biased region" description="Acidic residues" evidence="2">
    <location>
        <begin position="161"/>
        <end position="191"/>
    </location>
</feature>
<feature type="coiled-coil region" evidence="1">
    <location>
        <begin position="367"/>
        <end position="394"/>
    </location>
</feature>
<dbReference type="Pfam" id="PF23338">
    <property type="entry name" value="PTHB1_hp"/>
    <property type="match status" value="1"/>
</dbReference>
<evidence type="ECO:0000259" key="3">
    <source>
        <dbReference type="Pfam" id="PF23337"/>
    </source>
</evidence>
<keyword evidence="1" id="KW-0175">Coiled coil</keyword>
<dbReference type="PANTHER" id="PTHR20991:SF0">
    <property type="entry name" value="PROTEIN PTHB1"/>
    <property type="match status" value="1"/>
</dbReference>